<proteinExistence type="inferred from homology"/>
<evidence type="ECO:0000313" key="5">
    <source>
        <dbReference type="Proteomes" id="UP001266305"/>
    </source>
</evidence>
<dbReference type="CDD" id="cd06090">
    <property type="entry name" value="KOW_RPL27"/>
    <property type="match status" value="1"/>
</dbReference>
<dbReference type="InterPro" id="IPR008991">
    <property type="entry name" value="Translation_prot_SH3-like_sf"/>
</dbReference>
<sequence>MGKFMKPGKAVLVLAGCYSGYKAIITKNIDDGTSDRPYSPALVAGIDHYPRKVTAAMGKKKIAERSKIKYFVKVYNCNRLMSTRYSVESPWTTLSSIRMSSEILL</sequence>
<dbReference type="GO" id="GO:0005840">
    <property type="term" value="C:ribosome"/>
    <property type="evidence" value="ECO:0007669"/>
    <property type="project" value="UniProtKB-KW"/>
</dbReference>
<dbReference type="Pfam" id="PF01777">
    <property type="entry name" value="Ribosomal_L27e"/>
    <property type="match status" value="1"/>
</dbReference>
<name>A0ABQ9W072_SAGOE</name>
<dbReference type="Gene3D" id="2.30.30.770">
    <property type="match status" value="1"/>
</dbReference>
<dbReference type="PANTHER" id="PTHR10497">
    <property type="entry name" value="60S RIBOSOMAL PROTEIN L27"/>
    <property type="match status" value="1"/>
</dbReference>
<evidence type="ECO:0000256" key="1">
    <source>
        <dbReference type="ARBA" id="ARBA00009124"/>
    </source>
</evidence>
<gene>
    <name evidence="4" type="primary">RPL27_1</name>
    <name evidence="4" type="ORF">P7K49_005656</name>
</gene>
<protein>
    <submittedName>
        <fullName evidence="4">60S ribosomal protein L27</fullName>
    </submittedName>
</protein>
<dbReference type="EMBL" id="JASSZA010000003">
    <property type="protein sequence ID" value="KAK2115031.1"/>
    <property type="molecule type" value="Genomic_DNA"/>
</dbReference>
<comment type="caution">
    <text evidence="4">The sequence shown here is derived from an EMBL/GenBank/DDBJ whole genome shotgun (WGS) entry which is preliminary data.</text>
</comment>
<reference evidence="4 5" key="1">
    <citation type="submission" date="2023-05" db="EMBL/GenBank/DDBJ databases">
        <title>B98-5 Cell Line De Novo Hybrid Assembly: An Optical Mapping Approach.</title>
        <authorList>
            <person name="Kananen K."/>
            <person name="Auerbach J.A."/>
            <person name="Kautto E."/>
            <person name="Blachly J.S."/>
        </authorList>
    </citation>
    <scope>NUCLEOTIDE SEQUENCE [LARGE SCALE GENOMIC DNA]</scope>
    <source>
        <strain evidence="4">B95-8</strain>
        <tissue evidence="4">Cell line</tissue>
    </source>
</reference>
<keyword evidence="5" id="KW-1185">Reference proteome</keyword>
<dbReference type="InterPro" id="IPR038655">
    <property type="entry name" value="Ribosomal_eL27_sf"/>
</dbReference>
<dbReference type="SUPFAM" id="SSF50104">
    <property type="entry name" value="Translation proteins SH3-like domain"/>
    <property type="match status" value="1"/>
</dbReference>
<organism evidence="4 5">
    <name type="scientific">Saguinus oedipus</name>
    <name type="common">Cotton-top tamarin</name>
    <name type="synonym">Oedipomidas oedipus</name>
    <dbReference type="NCBI Taxonomy" id="9490"/>
    <lineage>
        <taxon>Eukaryota</taxon>
        <taxon>Metazoa</taxon>
        <taxon>Chordata</taxon>
        <taxon>Craniata</taxon>
        <taxon>Vertebrata</taxon>
        <taxon>Euteleostomi</taxon>
        <taxon>Mammalia</taxon>
        <taxon>Eutheria</taxon>
        <taxon>Euarchontoglires</taxon>
        <taxon>Primates</taxon>
        <taxon>Haplorrhini</taxon>
        <taxon>Platyrrhini</taxon>
        <taxon>Cebidae</taxon>
        <taxon>Callitrichinae</taxon>
        <taxon>Saguinus</taxon>
    </lineage>
</organism>
<evidence type="ECO:0000256" key="3">
    <source>
        <dbReference type="ARBA" id="ARBA00023274"/>
    </source>
</evidence>
<evidence type="ECO:0000313" key="4">
    <source>
        <dbReference type="EMBL" id="KAK2115031.1"/>
    </source>
</evidence>
<dbReference type="InterPro" id="IPR001141">
    <property type="entry name" value="Ribosomal_eL27"/>
</dbReference>
<dbReference type="InterPro" id="IPR041991">
    <property type="entry name" value="Ribosomal_eL27_KOW"/>
</dbReference>
<accession>A0ABQ9W072</accession>
<keyword evidence="3" id="KW-0687">Ribonucleoprotein</keyword>
<comment type="similarity">
    <text evidence="1">Belongs to the eukaryotic ribosomal protein eL27 family.</text>
</comment>
<keyword evidence="2 4" id="KW-0689">Ribosomal protein</keyword>
<evidence type="ECO:0000256" key="2">
    <source>
        <dbReference type="ARBA" id="ARBA00022980"/>
    </source>
</evidence>
<dbReference type="Proteomes" id="UP001266305">
    <property type="component" value="Unassembled WGS sequence"/>
</dbReference>